<evidence type="ECO:0000259" key="1">
    <source>
        <dbReference type="Pfam" id="PF13435"/>
    </source>
</evidence>
<dbReference type="EMBL" id="AP018694">
    <property type="protein sequence ID" value="BBE16712.1"/>
    <property type="molecule type" value="Genomic_DNA"/>
</dbReference>
<dbReference type="KEGG" id="anf:AQPE_0855"/>
<name>A0A5K7S5A0_9BACT</name>
<reference evidence="2" key="1">
    <citation type="journal article" date="2020" name="Int. J. Syst. Evol. Microbiol.">
        <title>Aquipluma nitroreducens gen. nov. sp. nov., a novel facultatively anaerobic bacterium isolated from a freshwater lake.</title>
        <authorList>
            <person name="Watanabe M."/>
            <person name="Kojima H."/>
            <person name="Fukui M."/>
        </authorList>
    </citation>
    <scope>NUCLEOTIDE SEQUENCE</scope>
    <source>
        <strain evidence="2">MeG22</strain>
    </source>
</reference>
<feature type="domain" description="Cytochrome c-552/4" evidence="1">
    <location>
        <begin position="32"/>
        <end position="102"/>
    </location>
</feature>
<gene>
    <name evidence="2" type="ORF">AQPE_0855</name>
</gene>
<dbReference type="Gene3D" id="1.10.1130.10">
    <property type="entry name" value="Flavocytochrome C3, Chain A"/>
    <property type="match status" value="1"/>
</dbReference>
<evidence type="ECO:0000313" key="2">
    <source>
        <dbReference type="EMBL" id="BBE16712.1"/>
    </source>
</evidence>
<dbReference type="InterPro" id="IPR036280">
    <property type="entry name" value="Multihaem_cyt_sf"/>
</dbReference>
<evidence type="ECO:0000313" key="3">
    <source>
        <dbReference type="Proteomes" id="UP001193389"/>
    </source>
</evidence>
<dbReference type="RefSeq" id="WP_318349763.1">
    <property type="nucleotide sequence ID" value="NZ_AP018694.1"/>
</dbReference>
<keyword evidence="3" id="KW-1185">Reference proteome</keyword>
<proteinExistence type="predicted"/>
<dbReference type="Pfam" id="PF13435">
    <property type="entry name" value="Cytochrome_C554"/>
    <property type="match status" value="1"/>
</dbReference>
<accession>A0A5K7S5A0</accession>
<dbReference type="Proteomes" id="UP001193389">
    <property type="component" value="Chromosome"/>
</dbReference>
<organism evidence="2 3">
    <name type="scientific">Aquipluma nitroreducens</name>
    <dbReference type="NCBI Taxonomy" id="2010828"/>
    <lineage>
        <taxon>Bacteria</taxon>
        <taxon>Pseudomonadati</taxon>
        <taxon>Bacteroidota</taxon>
        <taxon>Bacteroidia</taxon>
        <taxon>Marinilabiliales</taxon>
        <taxon>Prolixibacteraceae</taxon>
        <taxon>Aquipluma</taxon>
    </lineage>
</organism>
<sequence>MNYKKIIFLLGMVFLTVGIVNAEDFKYVGAAKCKMCHNKAEKGEQYNKWASSKHAKAMESLKGADATNPKCLKCHSTAAGANQALVATITVAEGVSCESCHGAGSAYKVATVMKDKTLAMSKGMIMPDEKVCKKCHNEESPNYKGFNYKEYVAKIAHDDPTTK</sequence>
<dbReference type="InterPro" id="IPR023155">
    <property type="entry name" value="Cyt_c-552/4"/>
</dbReference>
<dbReference type="AlphaFoldDB" id="A0A5K7S5A0"/>
<dbReference type="SUPFAM" id="SSF48695">
    <property type="entry name" value="Multiheme cytochromes"/>
    <property type="match status" value="1"/>
</dbReference>
<protein>
    <recommendedName>
        <fullName evidence="1">Cytochrome c-552/4 domain-containing protein</fullName>
    </recommendedName>
</protein>